<sequence>MNGKLLFMFTHIAVMFVLSVEMSEGKSPPIAKQGHLSFDQWNFQQNGLTNLDGEWEFYWEQLLEPGDFAGGERPPFLIIWMFPTPGISHP</sequence>
<evidence type="ECO:0000313" key="2">
    <source>
        <dbReference type="Proteomes" id="UP000595349"/>
    </source>
</evidence>
<dbReference type="Proteomes" id="UP000595349">
    <property type="component" value="Chromosome"/>
</dbReference>
<proteinExistence type="predicted"/>
<reference evidence="1 2" key="1">
    <citation type="submission" date="2020-06" db="EMBL/GenBank/DDBJ databases">
        <title>Genomic analysis of Salicibibacter sp. NKC21-4.</title>
        <authorList>
            <person name="Oh Y.J."/>
        </authorList>
    </citation>
    <scope>NUCLEOTIDE SEQUENCE [LARGE SCALE GENOMIC DNA]</scope>
    <source>
        <strain evidence="1 2">NKC21-4</strain>
    </source>
</reference>
<organism evidence="1 2">
    <name type="scientific">Salicibibacter cibi</name>
    <dbReference type="NCBI Taxonomy" id="2743001"/>
    <lineage>
        <taxon>Bacteria</taxon>
        <taxon>Bacillati</taxon>
        <taxon>Bacillota</taxon>
        <taxon>Bacilli</taxon>
        <taxon>Bacillales</taxon>
        <taxon>Bacillaceae</taxon>
        <taxon>Salicibibacter</taxon>
    </lineage>
</organism>
<keyword evidence="2" id="KW-1185">Reference proteome</keyword>
<evidence type="ECO:0000313" key="1">
    <source>
        <dbReference type="EMBL" id="QQK81640.1"/>
    </source>
</evidence>
<accession>A0A7T6ZE61</accession>
<dbReference type="EMBL" id="CP054706">
    <property type="protein sequence ID" value="QQK81640.1"/>
    <property type="molecule type" value="Genomic_DNA"/>
</dbReference>
<protein>
    <submittedName>
        <fullName evidence="1">Uncharacterized protein</fullName>
    </submittedName>
</protein>
<dbReference type="AlphaFoldDB" id="A0A7T6ZE61"/>
<dbReference type="RefSeq" id="WP_200086177.1">
    <property type="nucleotide sequence ID" value="NZ_CP054706.1"/>
</dbReference>
<gene>
    <name evidence="1" type="ORF">HUG20_18105</name>
</gene>
<dbReference type="KEGG" id="scib:HUG20_18105"/>
<name>A0A7T6ZE61_9BACI</name>